<organism evidence="3 4">
    <name type="scientific">Perca fluviatilis</name>
    <name type="common">European perch</name>
    <dbReference type="NCBI Taxonomy" id="8168"/>
    <lineage>
        <taxon>Eukaryota</taxon>
        <taxon>Metazoa</taxon>
        <taxon>Chordata</taxon>
        <taxon>Craniata</taxon>
        <taxon>Vertebrata</taxon>
        <taxon>Euteleostomi</taxon>
        <taxon>Actinopterygii</taxon>
        <taxon>Neopterygii</taxon>
        <taxon>Teleostei</taxon>
        <taxon>Neoteleostei</taxon>
        <taxon>Acanthomorphata</taxon>
        <taxon>Eupercaria</taxon>
        <taxon>Perciformes</taxon>
        <taxon>Percoidei</taxon>
        <taxon>Percidae</taxon>
        <taxon>Percinae</taxon>
        <taxon>Perca</taxon>
    </lineage>
</organism>
<protein>
    <recommendedName>
        <fullName evidence="5">PSI domain-containing protein</fullName>
    </recommendedName>
</protein>
<evidence type="ECO:0000313" key="4">
    <source>
        <dbReference type="Proteomes" id="UP000465112"/>
    </source>
</evidence>
<evidence type="ECO:0008006" key="5">
    <source>
        <dbReference type="Google" id="ProtNLM"/>
    </source>
</evidence>
<evidence type="ECO:0000313" key="3">
    <source>
        <dbReference type="EMBL" id="KAF1382476.1"/>
    </source>
</evidence>
<dbReference type="EMBL" id="VHII01000012">
    <property type="protein sequence ID" value="KAF1382476.1"/>
    <property type="molecule type" value="Genomic_DNA"/>
</dbReference>
<feature type="transmembrane region" description="Helical" evidence="2">
    <location>
        <begin position="125"/>
        <end position="149"/>
    </location>
</feature>
<dbReference type="GO" id="GO:0006606">
    <property type="term" value="P:protein import into nucleus"/>
    <property type="evidence" value="ECO:0007669"/>
    <property type="project" value="TreeGrafter"/>
</dbReference>
<dbReference type="PANTHER" id="PTHR15191">
    <property type="entry name" value="PROTEIN CBG20567"/>
    <property type="match status" value="1"/>
</dbReference>
<keyword evidence="4" id="KW-1185">Reference proteome</keyword>
<dbReference type="GO" id="GO:0005634">
    <property type="term" value="C:nucleus"/>
    <property type="evidence" value="ECO:0007669"/>
    <property type="project" value="TreeGrafter"/>
</dbReference>
<keyword evidence="2" id="KW-0812">Transmembrane</keyword>
<keyword evidence="2" id="KW-1133">Transmembrane helix</keyword>
<keyword evidence="2" id="KW-0472">Membrane</keyword>
<dbReference type="Proteomes" id="UP000465112">
    <property type="component" value="Chromosome 12"/>
</dbReference>
<dbReference type="GO" id="GO:0005737">
    <property type="term" value="C:cytoplasm"/>
    <property type="evidence" value="ECO:0007669"/>
    <property type="project" value="TreeGrafter"/>
</dbReference>
<feature type="transmembrane region" description="Helical" evidence="2">
    <location>
        <begin position="39"/>
        <end position="56"/>
    </location>
</feature>
<dbReference type="InterPro" id="IPR052304">
    <property type="entry name" value="PTTG1IP"/>
</dbReference>
<reference evidence="3 4" key="1">
    <citation type="submission" date="2019-06" db="EMBL/GenBank/DDBJ databases">
        <title>A chromosome-scale genome assembly of the European perch, Perca fluviatilis.</title>
        <authorList>
            <person name="Roques C."/>
            <person name="Zahm M."/>
            <person name="Cabau C."/>
            <person name="Klopp C."/>
            <person name="Bouchez O."/>
            <person name="Donnadieu C."/>
            <person name="Kuhl H."/>
            <person name="Gislard M."/>
            <person name="Guendouz S."/>
            <person name="Journot L."/>
            <person name="Haffray P."/>
            <person name="Bestin A."/>
            <person name="Morvezen R."/>
            <person name="Feron R."/>
            <person name="Wen M."/>
            <person name="Jouanno E."/>
            <person name="Herpin A."/>
            <person name="Schartl M."/>
            <person name="Postlethwait J."/>
            <person name="Schaerlinger B."/>
            <person name="Chardard D."/>
            <person name="Lecocq T."/>
            <person name="Poncet C."/>
            <person name="Jaffrelo L."/>
            <person name="Lampietro C."/>
            <person name="Guiguen Y."/>
        </authorList>
    </citation>
    <scope>NUCLEOTIDE SEQUENCE [LARGE SCALE GENOMIC DNA]</scope>
    <source>
        <tissue evidence="3">Blood</tissue>
    </source>
</reference>
<accession>A0A6A5EJH6</accession>
<proteinExistence type="predicted"/>
<comment type="caution">
    <text evidence="3">The sequence shown here is derived from an EMBL/GenBank/DDBJ whole genome shotgun (WGS) entry which is preliminary data.</text>
</comment>
<name>A0A6A5EJH6_PERFL</name>
<dbReference type="AlphaFoldDB" id="A0A6A5EJH6"/>
<dbReference type="PANTHER" id="PTHR15191:SF7">
    <property type="entry name" value="PTTG1-INTERACTING PROTEIN B"/>
    <property type="match status" value="1"/>
</dbReference>
<evidence type="ECO:0000256" key="2">
    <source>
        <dbReference type="SAM" id="Phobius"/>
    </source>
</evidence>
<gene>
    <name evidence="3" type="ORF">PFLUV_G00144180</name>
</gene>
<evidence type="ECO:0000256" key="1">
    <source>
        <dbReference type="SAM" id="MobiDB-lite"/>
    </source>
</evidence>
<feature type="region of interest" description="Disordered" evidence="1">
    <location>
        <begin position="162"/>
        <end position="181"/>
    </location>
</feature>
<sequence length="206" mass="23157">MRSTLQFDSSETVVLVVTSVSMQSMAFTRLTMSGQFRSSAFVFALIFYGVIISAGAQTPTTSPATTPCALRSNTSCAECLQNVTCLWCMPTKQCVDYPVRNILPPSSICPLNDARWGLCWVNFQILIITMSVLGGIIIITILVCCFCCCKCERIGNKKEDAKVERQTRARKSRQKAKRTEMQLRHDEIRQKYGMAKDNPYARMDDH</sequence>